<feature type="region of interest" description="Disordered" evidence="1">
    <location>
        <begin position="1"/>
        <end position="39"/>
    </location>
</feature>
<dbReference type="AlphaFoldDB" id="A0A6P1UU06"/>
<accession>A0A6P1UU06</accession>
<evidence type="ECO:0000313" key="3">
    <source>
        <dbReference type="Proteomes" id="UP000464389"/>
    </source>
</evidence>
<dbReference type="EMBL" id="CP048108">
    <property type="protein sequence ID" value="QHS45450.1"/>
    <property type="molecule type" value="Genomic_DNA"/>
</dbReference>
<evidence type="ECO:0000256" key="1">
    <source>
        <dbReference type="SAM" id="MobiDB-lite"/>
    </source>
</evidence>
<dbReference type="RefSeq" id="WP_162121495.1">
    <property type="nucleotide sequence ID" value="NZ_CP048108.1"/>
</dbReference>
<organism evidence="2 3">
    <name type="scientific">Klebsiella michiganensis</name>
    <dbReference type="NCBI Taxonomy" id="1134687"/>
    <lineage>
        <taxon>Bacteria</taxon>
        <taxon>Pseudomonadati</taxon>
        <taxon>Pseudomonadota</taxon>
        <taxon>Gammaproteobacteria</taxon>
        <taxon>Enterobacterales</taxon>
        <taxon>Enterobacteriaceae</taxon>
        <taxon>Klebsiella/Raoultella group</taxon>
        <taxon>Klebsiella</taxon>
    </lineage>
</organism>
<reference evidence="2 3" key="1">
    <citation type="submission" date="2020-01" db="EMBL/GenBank/DDBJ databases">
        <title>Bactrocera dorsalis gut bacteria genome.</title>
        <authorList>
            <person name="Zhang H."/>
            <person name="Cai Z."/>
        </authorList>
    </citation>
    <scope>NUCLEOTIDE SEQUENCE [LARGE SCALE GENOMIC DNA]</scope>
    <source>
        <strain evidence="2 3">BD177</strain>
    </source>
</reference>
<sequence>MAEFPGGDAAHLSGLRVPGGLQSGSPGRRSAPPPKESAEWQNFPEAMLRICPGYAFPAVCSPVARAGALRRPREEARGLLY</sequence>
<name>A0A6P1UU06_9ENTR</name>
<gene>
    <name evidence="2" type="ORF">GW952_07490</name>
</gene>
<evidence type="ECO:0000313" key="2">
    <source>
        <dbReference type="EMBL" id="QHS45450.1"/>
    </source>
</evidence>
<dbReference type="Proteomes" id="UP000464389">
    <property type="component" value="Chromosome"/>
</dbReference>
<protein>
    <submittedName>
        <fullName evidence="2">Uncharacterized protein</fullName>
    </submittedName>
</protein>
<proteinExistence type="predicted"/>